<evidence type="ECO:0000313" key="1">
    <source>
        <dbReference type="EMBL" id="KAE8653969.1"/>
    </source>
</evidence>
<organism evidence="1 2">
    <name type="scientific">Hibiscus syriacus</name>
    <name type="common">Rose of Sharon</name>
    <dbReference type="NCBI Taxonomy" id="106335"/>
    <lineage>
        <taxon>Eukaryota</taxon>
        <taxon>Viridiplantae</taxon>
        <taxon>Streptophyta</taxon>
        <taxon>Embryophyta</taxon>
        <taxon>Tracheophyta</taxon>
        <taxon>Spermatophyta</taxon>
        <taxon>Magnoliopsida</taxon>
        <taxon>eudicotyledons</taxon>
        <taxon>Gunneridae</taxon>
        <taxon>Pentapetalae</taxon>
        <taxon>rosids</taxon>
        <taxon>malvids</taxon>
        <taxon>Malvales</taxon>
        <taxon>Malvaceae</taxon>
        <taxon>Malvoideae</taxon>
        <taxon>Hibiscus</taxon>
    </lineage>
</organism>
<dbReference type="AlphaFoldDB" id="A0A6A2X6G2"/>
<sequence length="183" mass="20887">MEGFRRNESWTSSDASSSESLAHTMSLGWFAQQQLPSLDSLMSESTSTEWTDEKHNLYLKSMEASFVDQLYDSMDFLPWKSQKENFPGSKLSRQSHRTSSGQFKVLRGGSWNKINFKRAGFQSNKRDHSRCFMASPWIQHFRSGSKSRVFASGSHLQHNAPPKEVSDQNFIDEKLAVNAVPRS</sequence>
<dbReference type="EMBL" id="VEPZ02001788">
    <property type="protein sequence ID" value="KAE8653969.1"/>
    <property type="molecule type" value="Genomic_DNA"/>
</dbReference>
<dbReference type="GO" id="GO:0042752">
    <property type="term" value="P:regulation of circadian rhythm"/>
    <property type="evidence" value="ECO:0007669"/>
    <property type="project" value="InterPro"/>
</dbReference>
<dbReference type="Proteomes" id="UP000436088">
    <property type="component" value="Unassembled WGS sequence"/>
</dbReference>
<accession>A0A6A2X6G2</accession>
<dbReference type="InterPro" id="IPR044678">
    <property type="entry name" value="COR27/28"/>
</dbReference>
<dbReference type="PANTHER" id="PTHR33676:SF3">
    <property type="entry name" value="COLD-REGULATED PROTEIN 27"/>
    <property type="match status" value="1"/>
</dbReference>
<reference evidence="1" key="1">
    <citation type="submission" date="2019-09" db="EMBL/GenBank/DDBJ databases">
        <title>Draft genome information of white flower Hibiscus syriacus.</title>
        <authorList>
            <person name="Kim Y.-M."/>
        </authorList>
    </citation>
    <scope>NUCLEOTIDE SEQUENCE [LARGE SCALE GENOMIC DNA]</scope>
    <source>
        <strain evidence="1">YM2019G1</strain>
    </source>
</reference>
<proteinExistence type="predicted"/>
<comment type="caution">
    <text evidence="1">The sequence shown here is derived from an EMBL/GenBank/DDBJ whole genome shotgun (WGS) entry which is preliminary data.</text>
</comment>
<evidence type="ECO:0000313" key="2">
    <source>
        <dbReference type="Proteomes" id="UP000436088"/>
    </source>
</evidence>
<dbReference type="PANTHER" id="PTHR33676">
    <property type="entry name" value="COLD REGULATED PROTEIN 27"/>
    <property type="match status" value="1"/>
</dbReference>
<keyword evidence="2" id="KW-1185">Reference proteome</keyword>
<protein>
    <submittedName>
        <fullName evidence="1">Cold regulated protein 27, putative isoform 4</fullName>
    </submittedName>
</protein>
<gene>
    <name evidence="1" type="ORF">F3Y22_tig00117056pilonHSYRG00593</name>
</gene>
<dbReference type="GO" id="GO:0009409">
    <property type="term" value="P:response to cold"/>
    <property type="evidence" value="ECO:0007669"/>
    <property type="project" value="InterPro"/>
</dbReference>
<name>A0A6A2X6G2_HIBSY</name>